<proteinExistence type="predicted"/>
<feature type="domain" description="Transposase IS116/IS110/IS902 C-terminal" evidence="2">
    <location>
        <begin position="260"/>
        <end position="343"/>
    </location>
</feature>
<feature type="domain" description="Transposase IS110-like N-terminal" evidence="1">
    <location>
        <begin position="6"/>
        <end position="157"/>
    </location>
</feature>
<reference evidence="3 4" key="1">
    <citation type="submission" date="2007-01" db="EMBL/GenBank/DDBJ databases">
        <title>Draft genome sequence of Collinsella aerofaciens (ATCC 25986).</title>
        <authorList>
            <person name="Sudarsanam P."/>
            <person name="Ley R."/>
            <person name="Guruge J."/>
            <person name="Turnbaugh P.J."/>
            <person name="Mahowald M."/>
            <person name="Liep D."/>
            <person name="Gordon J."/>
        </authorList>
    </citation>
    <scope>NUCLEOTIDE SEQUENCE [LARGE SCALE GENOMIC DNA]</scope>
    <source>
        <strain evidence="4">ATCC 25986 / DSM 3979 / JCM 10188 / KCTC 3647 / NCTC 11838 / VPI 1003</strain>
    </source>
</reference>
<dbReference type="GO" id="GO:0003677">
    <property type="term" value="F:DNA binding"/>
    <property type="evidence" value="ECO:0007669"/>
    <property type="project" value="InterPro"/>
</dbReference>
<dbReference type="PANTHER" id="PTHR33055">
    <property type="entry name" value="TRANSPOSASE FOR INSERTION SEQUENCE ELEMENT IS1111A"/>
    <property type="match status" value="1"/>
</dbReference>
<dbReference type="AlphaFoldDB" id="A4EBM6"/>
<reference evidence="3 4" key="2">
    <citation type="submission" date="2007-04" db="EMBL/GenBank/DDBJ databases">
        <authorList>
            <person name="Fulton L."/>
            <person name="Clifton S."/>
            <person name="Fulton B."/>
            <person name="Xu J."/>
            <person name="Minx P."/>
            <person name="Mardis E.R."/>
            <person name="Wilson R.K."/>
        </authorList>
    </citation>
    <scope>NUCLEOTIDE SEQUENCE [LARGE SCALE GENOMIC DNA]</scope>
    <source>
        <strain evidence="4">ATCC 25986 / DSM 3979 / JCM 10188 / KCTC 3647 / NCTC 11838 / VPI 1003</strain>
    </source>
</reference>
<dbReference type="EMBL" id="AAVN02000008">
    <property type="protein sequence ID" value="EBA38986.1"/>
    <property type="molecule type" value="Genomic_DNA"/>
</dbReference>
<sequence length="364" mass="38425">MPEAVIGLDVGKLSHWACVATRDGEILLSAPVANREGDLDSLFGRFPDALVVVDQSRNIGALALARAKAAGMSAAYLPGLAAHGAARLFAGDAKTDERDAMVIAKTALGIPDALLPVGDPGPTVAAARALAAQRNFLTCENTRSKNRLRSILLESCPAFEALVDLSDGPQLRLMASLGGAWSVADAGPRRAAALTRGAARGKIEALVRSTASSTRPDAAAIAAEDRAVRLLARRISENSAEIDVITAEISALLEGDDTYRCLLTVPGIGPKTASELAISIDIEDFPSHDRLASYCGLAPRNRQSGTSISSVTASRQGNKRLKNLLIFSCNCLTRTEGRWGDYYARCRERGMPHGKALKALARKS</sequence>
<dbReference type="GO" id="GO:0004803">
    <property type="term" value="F:transposase activity"/>
    <property type="evidence" value="ECO:0007669"/>
    <property type="project" value="InterPro"/>
</dbReference>
<dbReference type="Proteomes" id="UP000002979">
    <property type="component" value="Unassembled WGS sequence"/>
</dbReference>
<protein>
    <submittedName>
        <fullName evidence="3">Transposase</fullName>
    </submittedName>
</protein>
<evidence type="ECO:0000313" key="4">
    <source>
        <dbReference type="Proteomes" id="UP000002979"/>
    </source>
</evidence>
<dbReference type="InterPro" id="IPR047650">
    <property type="entry name" value="Transpos_IS110"/>
</dbReference>
<dbReference type="InterPro" id="IPR002525">
    <property type="entry name" value="Transp_IS110-like_N"/>
</dbReference>
<accession>A4EBM6</accession>
<dbReference type="Pfam" id="PF01548">
    <property type="entry name" value="DEDD_Tnp_IS110"/>
    <property type="match status" value="1"/>
</dbReference>
<dbReference type="PANTHER" id="PTHR33055:SF3">
    <property type="entry name" value="PUTATIVE TRANSPOSASE FOR IS117-RELATED"/>
    <property type="match status" value="1"/>
</dbReference>
<dbReference type="Pfam" id="PF02371">
    <property type="entry name" value="Transposase_20"/>
    <property type="match status" value="1"/>
</dbReference>
<dbReference type="NCBIfam" id="NF033542">
    <property type="entry name" value="transpos_IS110"/>
    <property type="match status" value="1"/>
</dbReference>
<name>A4EBM6_COLAA</name>
<evidence type="ECO:0000259" key="1">
    <source>
        <dbReference type="Pfam" id="PF01548"/>
    </source>
</evidence>
<organism evidence="3 4">
    <name type="scientific">Collinsella aerofaciens (strain ATCC 25986 / DSM 3979 / JCM 10188 / KCTC 3647 / NCTC 11838 / VPI 1003)</name>
    <dbReference type="NCBI Taxonomy" id="411903"/>
    <lineage>
        <taxon>Bacteria</taxon>
        <taxon>Bacillati</taxon>
        <taxon>Actinomycetota</taxon>
        <taxon>Coriobacteriia</taxon>
        <taxon>Coriobacteriales</taxon>
        <taxon>Coriobacteriaceae</taxon>
        <taxon>Collinsella</taxon>
    </lineage>
</organism>
<evidence type="ECO:0000313" key="3">
    <source>
        <dbReference type="EMBL" id="EBA38986.1"/>
    </source>
</evidence>
<evidence type="ECO:0000259" key="2">
    <source>
        <dbReference type="Pfam" id="PF02371"/>
    </source>
</evidence>
<comment type="caution">
    <text evidence="3">The sequence shown here is derived from an EMBL/GenBank/DDBJ whole genome shotgun (WGS) entry which is preliminary data.</text>
</comment>
<gene>
    <name evidence="3" type="ORF">COLAER_01847</name>
</gene>
<dbReference type="GO" id="GO:0006313">
    <property type="term" value="P:DNA transposition"/>
    <property type="evidence" value="ECO:0007669"/>
    <property type="project" value="InterPro"/>
</dbReference>
<dbReference type="InterPro" id="IPR003346">
    <property type="entry name" value="Transposase_20"/>
</dbReference>